<reference evidence="7 8" key="1">
    <citation type="submission" date="2023-01" db="EMBL/GenBank/DDBJ databases">
        <title>Vibrio sp. KJ40-1 sp.nov, isolated from marine algae.</title>
        <authorList>
            <person name="Butt M."/>
            <person name="Kim J.M.J."/>
            <person name="Jeon C.O.C."/>
        </authorList>
    </citation>
    <scope>NUCLEOTIDE SEQUENCE [LARGE SCALE GENOMIC DNA]</scope>
    <source>
        <strain evidence="7 8">KJ40-1</strain>
    </source>
</reference>
<evidence type="ECO:0000256" key="2">
    <source>
        <dbReference type="ARBA" id="ARBA00006671"/>
    </source>
</evidence>
<dbReference type="InterPro" id="IPR000259">
    <property type="entry name" value="Adhesion_dom_fimbrial"/>
</dbReference>
<evidence type="ECO:0000313" key="8">
    <source>
        <dbReference type="Proteomes" id="UP001210678"/>
    </source>
</evidence>
<protein>
    <submittedName>
        <fullName evidence="7">Fimbrial protein</fullName>
    </submittedName>
</protein>
<dbReference type="EMBL" id="JAQLOI010000001">
    <property type="protein sequence ID" value="MDB1123993.1"/>
    <property type="molecule type" value="Genomic_DNA"/>
</dbReference>
<evidence type="ECO:0000256" key="5">
    <source>
        <dbReference type="SAM" id="SignalP"/>
    </source>
</evidence>
<dbReference type="InterPro" id="IPR008966">
    <property type="entry name" value="Adhesion_dom_sf"/>
</dbReference>
<evidence type="ECO:0000256" key="4">
    <source>
        <dbReference type="ARBA" id="ARBA00023263"/>
    </source>
</evidence>
<evidence type="ECO:0000256" key="1">
    <source>
        <dbReference type="ARBA" id="ARBA00004561"/>
    </source>
</evidence>
<sequence>MKVFYINKTIIFILLCGFFNSKSVVAECLTFHSSLNGTLTPIVNDFAMLNTTVGGIRLSNWSAPGVYALSIAGPDAPCPNPGNMSLWSVRPTSLPASIGSIVTSGGGGAGGTRTYSVFPTEYDNIGYIVHAYDIYTGSFTGDNQVKTYPSGYSGKGIRNQIRFVFFGQILPGVYTLARRQVSRAAVSEQKDVFEEHSGIPVYYNGHTFTVTGNTCTIDANDKNQTVTLASATEGNFNGVGSKVGSQPFSIKVQCGAGITLSAIMTDVNLPTNNTDILTLDDSSTATGVGLQIYANNNANPVTFSMGLDAKNVWSIGGSTTAQATTYNIPFTANYIQTEADITPGSVNAMSMISLTYK</sequence>
<gene>
    <name evidence="7" type="ORF">PGX00_10190</name>
</gene>
<comment type="subcellular location">
    <subcellularLocation>
        <location evidence="1">Fimbrium</location>
    </subcellularLocation>
</comment>
<dbReference type="PANTHER" id="PTHR33420">
    <property type="entry name" value="FIMBRIAL SUBUNIT ELFA-RELATED"/>
    <property type="match status" value="1"/>
</dbReference>
<keyword evidence="4" id="KW-0281">Fimbrium</keyword>
<evidence type="ECO:0000313" key="7">
    <source>
        <dbReference type="EMBL" id="MDB1123993.1"/>
    </source>
</evidence>
<name>A0ABT4YR52_9VIBR</name>
<accession>A0ABT4YR52</accession>
<evidence type="ECO:0000259" key="6">
    <source>
        <dbReference type="Pfam" id="PF00419"/>
    </source>
</evidence>
<dbReference type="Gene3D" id="2.60.40.1090">
    <property type="entry name" value="Fimbrial-type adhesion domain"/>
    <property type="match status" value="1"/>
</dbReference>
<dbReference type="SUPFAM" id="SSF49401">
    <property type="entry name" value="Bacterial adhesins"/>
    <property type="match status" value="1"/>
</dbReference>
<comment type="similarity">
    <text evidence="2">Belongs to the fimbrial protein family.</text>
</comment>
<dbReference type="InterPro" id="IPR050263">
    <property type="entry name" value="Bact_Fimbrial_Adh_Pro"/>
</dbReference>
<dbReference type="Pfam" id="PF00419">
    <property type="entry name" value="Fimbrial"/>
    <property type="match status" value="1"/>
</dbReference>
<dbReference type="PANTHER" id="PTHR33420:SF3">
    <property type="entry name" value="FIMBRIAL SUBUNIT ELFA"/>
    <property type="match status" value="1"/>
</dbReference>
<feature type="domain" description="Fimbrial-type adhesion" evidence="6">
    <location>
        <begin position="209"/>
        <end position="357"/>
    </location>
</feature>
<dbReference type="InterPro" id="IPR036937">
    <property type="entry name" value="Adhesion_dom_fimbrial_sf"/>
</dbReference>
<keyword evidence="8" id="KW-1185">Reference proteome</keyword>
<keyword evidence="3 5" id="KW-0732">Signal</keyword>
<organism evidence="7 8">
    <name type="scientific">Vibrio algarum</name>
    <dbReference type="NCBI Taxonomy" id="3020714"/>
    <lineage>
        <taxon>Bacteria</taxon>
        <taxon>Pseudomonadati</taxon>
        <taxon>Pseudomonadota</taxon>
        <taxon>Gammaproteobacteria</taxon>
        <taxon>Vibrionales</taxon>
        <taxon>Vibrionaceae</taxon>
        <taxon>Vibrio</taxon>
    </lineage>
</organism>
<comment type="caution">
    <text evidence="7">The sequence shown here is derived from an EMBL/GenBank/DDBJ whole genome shotgun (WGS) entry which is preliminary data.</text>
</comment>
<dbReference type="RefSeq" id="WP_272135841.1">
    <property type="nucleotide sequence ID" value="NZ_JAQLOI010000001.1"/>
</dbReference>
<proteinExistence type="inferred from homology"/>
<dbReference type="Proteomes" id="UP001210678">
    <property type="component" value="Unassembled WGS sequence"/>
</dbReference>
<feature type="signal peptide" evidence="5">
    <location>
        <begin position="1"/>
        <end position="26"/>
    </location>
</feature>
<evidence type="ECO:0000256" key="3">
    <source>
        <dbReference type="ARBA" id="ARBA00022729"/>
    </source>
</evidence>
<feature type="chain" id="PRO_5046350684" evidence="5">
    <location>
        <begin position="27"/>
        <end position="357"/>
    </location>
</feature>